<keyword evidence="5 6" id="KW-0472">Membrane</keyword>
<dbReference type="GO" id="GO:0046513">
    <property type="term" value="P:ceramide biosynthetic process"/>
    <property type="evidence" value="ECO:0007669"/>
    <property type="project" value="InterPro"/>
</dbReference>
<keyword evidence="3 6" id="KW-0812">Transmembrane</keyword>
<feature type="transmembrane region" description="Helical" evidence="8">
    <location>
        <begin position="172"/>
        <end position="190"/>
    </location>
</feature>
<feature type="transmembrane region" description="Helical" evidence="8">
    <location>
        <begin position="36"/>
        <end position="57"/>
    </location>
</feature>
<comment type="subcellular location">
    <subcellularLocation>
        <location evidence="1">Membrane</location>
        <topology evidence="1">Multi-pass membrane protein</topology>
    </subcellularLocation>
</comment>
<comment type="similarity">
    <text evidence="2">Belongs to the sphingosine N-acyltransferase family.</text>
</comment>
<dbReference type="EMBL" id="VIFY01000089">
    <property type="protein sequence ID" value="TQB71060.1"/>
    <property type="molecule type" value="Genomic_DNA"/>
</dbReference>
<keyword evidence="10" id="KW-0012">Acyltransferase</keyword>
<comment type="caution">
    <text evidence="10">The sequence shown here is derived from an EMBL/GenBank/DDBJ whole genome shotgun (WGS) entry which is preliminary data.</text>
</comment>
<dbReference type="InterPro" id="IPR016439">
    <property type="entry name" value="Lag1/Lac1-like"/>
</dbReference>
<evidence type="ECO:0000256" key="7">
    <source>
        <dbReference type="SAM" id="MobiDB-lite"/>
    </source>
</evidence>
<feature type="region of interest" description="Disordered" evidence="7">
    <location>
        <begin position="366"/>
        <end position="425"/>
    </location>
</feature>
<dbReference type="AlphaFoldDB" id="A0A507QUP0"/>
<proteinExistence type="inferred from homology"/>
<evidence type="ECO:0000256" key="2">
    <source>
        <dbReference type="ARBA" id="ARBA00009808"/>
    </source>
</evidence>
<name>A0A507QUP0_MONPU</name>
<dbReference type="InterPro" id="IPR006634">
    <property type="entry name" value="TLC-dom"/>
</dbReference>
<evidence type="ECO:0000256" key="4">
    <source>
        <dbReference type="ARBA" id="ARBA00022989"/>
    </source>
</evidence>
<feature type="transmembrane region" description="Helical" evidence="8">
    <location>
        <begin position="257"/>
        <end position="281"/>
    </location>
</feature>
<accession>A0A507QUP0</accession>
<feature type="domain" description="TLC" evidence="9">
    <location>
        <begin position="121"/>
        <end position="361"/>
    </location>
</feature>
<keyword evidence="11" id="KW-1185">Reference proteome</keyword>
<evidence type="ECO:0000256" key="8">
    <source>
        <dbReference type="SAM" id="Phobius"/>
    </source>
</evidence>
<gene>
    <name evidence="10" type="primary">LAG1</name>
    <name evidence="10" type="ORF">MPDQ_007823</name>
</gene>
<dbReference type="PANTHER" id="PTHR12560:SF0">
    <property type="entry name" value="LD18904P"/>
    <property type="match status" value="1"/>
</dbReference>
<evidence type="ECO:0000256" key="3">
    <source>
        <dbReference type="ARBA" id="ARBA00022692"/>
    </source>
</evidence>
<dbReference type="STRING" id="5098.A0A507QUP0"/>
<feature type="transmembrane region" description="Helical" evidence="8">
    <location>
        <begin position="130"/>
        <end position="147"/>
    </location>
</feature>
<dbReference type="Proteomes" id="UP000319663">
    <property type="component" value="Unassembled WGS sequence"/>
</dbReference>
<dbReference type="SMART" id="SM00724">
    <property type="entry name" value="TLC"/>
    <property type="match status" value="1"/>
</dbReference>
<dbReference type="PROSITE" id="PS50922">
    <property type="entry name" value="TLC"/>
    <property type="match status" value="1"/>
</dbReference>
<feature type="compositionally biased region" description="Low complexity" evidence="7">
    <location>
        <begin position="379"/>
        <end position="412"/>
    </location>
</feature>
<dbReference type="PIRSF" id="PIRSF005225">
    <property type="entry name" value="LAG1_LAC1"/>
    <property type="match status" value="1"/>
</dbReference>
<dbReference type="GO" id="GO:0050291">
    <property type="term" value="F:sphingosine N-acyltransferase activity"/>
    <property type="evidence" value="ECO:0007669"/>
    <property type="project" value="InterPro"/>
</dbReference>
<feature type="transmembrane region" description="Helical" evidence="8">
    <location>
        <begin position="332"/>
        <end position="360"/>
    </location>
</feature>
<evidence type="ECO:0000259" key="9">
    <source>
        <dbReference type="PROSITE" id="PS50922"/>
    </source>
</evidence>
<feature type="compositionally biased region" description="Acidic residues" evidence="7">
    <location>
        <begin position="369"/>
        <end position="378"/>
    </location>
</feature>
<keyword evidence="4 8" id="KW-1133">Transmembrane helix</keyword>
<keyword evidence="10" id="KW-0808">Transferase</keyword>
<dbReference type="GO" id="GO:0016020">
    <property type="term" value="C:membrane"/>
    <property type="evidence" value="ECO:0007669"/>
    <property type="project" value="UniProtKB-SubCell"/>
</dbReference>
<reference evidence="10 11" key="1">
    <citation type="submission" date="2019-06" db="EMBL/GenBank/DDBJ databases">
        <title>Wine fermentation using esterase from Monascus purpureus.</title>
        <authorList>
            <person name="Geng C."/>
            <person name="Zhang Y."/>
        </authorList>
    </citation>
    <scope>NUCLEOTIDE SEQUENCE [LARGE SCALE GENOMIC DNA]</scope>
    <source>
        <strain evidence="10">HQ1</strain>
    </source>
</reference>
<evidence type="ECO:0000256" key="6">
    <source>
        <dbReference type="PROSITE-ProRule" id="PRU00205"/>
    </source>
</evidence>
<sequence length="442" mass="50075">MAKNASPQPQSVSDINVCVSTSDGHRKEATFQEWMVSNQIGISLTILAMLVAVHNLYPSLSTYTAPFFELSYYQPSQGLYTQGWNDIYFVISSIVTFTAVRAIAIEWVLQPLARKAGLKKKAALRFGEQGWLIMYDGFFWSFGMYLWSHSSYWLNFEAIWAQWPARGMSGTMKWYLLAQLSFWLQQIIVVNIEEKRKDHYQMFTHHIITSTLLGSAYIYGFYNVSNVVLCLMDVADFLLPLAKILKYLKHEALCTATFVVMLVTWLASRHVLYLSLCWSIYKNVPAQMAYGCYSGTTAEMLTTDGYPDKWAHLIYPFLNIDGPICMNRTIKWIFLSFLLAIHSLSLLWFGMIIHVAIGVLRTGNAEEPRSDDEEEELSDINSKINGKNGSNGTSVTADSSSAEWRRSSASPRTRGRGRVRLGDQNDRKALLGRIGCEKPVSG</sequence>
<dbReference type="Pfam" id="PF03798">
    <property type="entry name" value="TRAM_LAG1_CLN8"/>
    <property type="match status" value="1"/>
</dbReference>
<dbReference type="OrthoDB" id="537032at2759"/>
<dbReference type="PANTHER" id="PTHR12560">
    <property type="entry name" value="LONGEVITY ASSURANCE FACTOR 1 LAG1"/>
    <property type="match status" value="1"/>
</dbReference>
<evidence type="ECO:0000256" key="1">
    <source>
        <dbReference type="ARBA" id="ARBA00004141"/>
    </source>
</evidence>
<protein>
    <submittedName>
        <fullName evidence="10">Sphingosine N-acyltransferase lag1</fullName>
    </submittedName>
</protein>
<feature type="transmembrane region" description="Helical" evidence="8">
    <location>
        <begin position="87"/>
        <end position="109"/>
    </location>
</feature>
<evidence type="ECO:0000313" key="11">
    <source>
        <dbReference type="Proteomes" id="UP000319663"/>
    </source>
</evidence>
<organism evidence="10 11">
    <name type="scientific">Monascus purpureus</name>
    <name type="common">Red mold</name>
    <name type="synonym">Monascus anka</name>
    <dbReference type="NCBI Taxonomy" id="5098"/>
    <lineage>
        <taxon>Eukaryota</taxon>
        <taxon>Fungi</taxon>
        <taxon>Dikarya</taxon>
        <taxon>Ascomycota</taxon>
        <taxon>Pezizomycotina</taxon>
        <taxon>Eurotiomycetes</taxon>
        <taxon>Eurotiomycetidae</taxon>
        <taxon>Eurotiales</taxon>
        <taxon>Aspergillaceae</taxon>
        <taxon>Monascus</taxon>
    </lineage>
</organism>
<evidence type="ECO:0000313" key="10">
    <source>
        <dbReference type="EMBL" id="TQB71060.1"/>
    </source>
</evidence>
<evidence type="ECO:0000256" key="5">
    <source>
        <dbReference type="ARBA" id="ARBA00023136"/>
    </source>
</evidence>